<dbReference type="SMART" id="SM00507">
    <property type="entry name" value="HNHc"/>
    <property type="match status" value="1"/>
</dbReference>
<dbReference type="Gene3D" id="1.10.30.50">
    <property type="match status" value="1"/>
</dbReference>
<organism evidence="2 3">
    <name type="scientific">candidate division MSBL1 archaeon SCGC-AAA259M10</name>
    <dbReference type="NCBI Taxonomy" id="1698270"/>
    <lineage>
        <taxon>Archaea</taxon>
        <taxon>Methanobacteriati</taxon>
        <taxon>Methanobacteriota</taxon>
        <taxon>candidate division MSBL1</taxon>
    </lineage>
</organism>
<name>A0A133UVU4_9EURY</name>
<dbReference type="Pfam" id="PF14279">
    <property type="entry name" value="HNH_5"/>
    <property type="match status" value="1"/>
</dbReference>
<dbReference type="InterPro" id="IPR029471">
    <property type="entry name" value="HNH_5"/>
</dbReference>
<dbReference type="EMBL" id="LHXU01000115">
    <property type="protein sequence ID" value="KXA98323.1"/>
    <property type="molecule type" value="Genomic_DNA"/>
</dbReference>
<comment type="caution">
    <text evidence="2">The sequence shown here is derived from an EMBL/GenBank/DDBJ whole genome shotgun (WGS) entry which is preliminary data.</text>
</comment>
<accession>A0A133UVU4</accession>
<evidence type="ECO:0000313" key="2">
    <source>
        <dbReference type="EMBL" id="KXA98323.1"/>
    </source>
</evidence>
<dbReference type="InterPro" id="IPR003615">
    <property type="entry name" value="HNH_nuc"/>
</dbReference>
<dbReference type="AlphaFoldDB" id="A0A133UVU4"/>
<keyword evidence="2" id="KW-0540">Nuclease</keyword>
<keyword evidence="3" id="KW-1185">Reference proteome</keyword>
<dbReference type="PANTHER" id="PTHR33877">
    <property type="entry name" value="SLL1193 PROTEIN"/>
    <property type="match status" value="1"/>
</dbReference>
<protein>
    <submittedName>
        <fullName evidence="2">HNH endonuclease</fullName>
    </submittedName>
</protein>
<feature type="domain" description="HNH nuclease" evidence="1">
    <location>
        <begin position="55"/>
        <end position="104"/>
    </location>
</feature>
<proteinExistence type="predicted"/>
<evidence type="ECO:0000313" key="3">
    <source>
        <dbReference type="Proteomes" id="UP000070341"/>
    </source>
</evidence>
<reference evidence="2 3" key="1">
    <citation type="journal article" date="2016" name="Sci. Rep.">
        <title>Metabolic traits of an uncultured archaeal lineage -MSBL1- from brine pools of the Red Sea.</title>
        <authorList>
            <person name="Mwirichia R."/>
            <person name="Alam I."/>
            <person name="Rashid M."/>
            <person name="Vinu M."/>
            <person name="Ba-Alawi W."/>
            <person name="Anthony Kamau A."/>
            <person name="Kamanda Ngugi D."/>
            <person name="Goker M."/>
            <person name="Klenk H.P."/>
            <person name="Bajic V."/>
            <person name="Stingl U."/>
        </authorList>
    </citation>
    <scope>NUCLEOTIDE SEQUENCE [LARGE SCALE GENOMIC DNA]</scope>
    <source>
        <strain evidence="2">SCGC-AAA259M10</strain>
    </source>
</reference>
<keyword evidence="2" id="KW-0255">Endonuclease</keyword>
<dbReference type="InterPro" id="IPR052892">
    <property type="entry name" value="NA-targeting_endonuclease"/>
</dbReference>
<dbReference type="PANTHER" id="PTHR33877:SF1">
    <property type="entry name" value="TYPE IV METHYL-DIRECTED RESTRICTION ENZYME ECOKMCRA"/>
    <property type="match status" value="1"/>
</dbReference>
<evidence type="ECO:0000259" key="1">
    <source>
        <dbReference type="SMART" id="SM00507"/>
    </source>
</evidence>
<dbReference type="GO" id="GO:0004519">
    <property type="term" value="F:endonuclease activity"/>
    <property type="evidence" value="ECO:0007669"/>
    <property type="project" value="UniProtKB-KW"/>
</dbReference>
<sequence length="187" mass="21686">MPPSAVKTVEDLIFWQYAKIISKSAGMGKKNYGFIMERFKKLQSGEIEWSTSIRECVRESERKDECIYCGEECEDLTLEHILPLSRGGPDTPDNAVHVCQSCNSRKGSKRPYEWFYDEYDFDKAKYDMPRIAEGKYLKLLHKLHEENGTLDLHEDELERLCDQCDLGSKCPEEETLSPLCLEGVFRK</sequence>
<dbReference type="Proteomes" id="UP000070341">
    <property type="component" value="Unassembled WGS sequence"/>
</dbReference>
<gene>
    <name evidence="2" type="ORF">AKJ40_04840</name>
</gene>
<keyword evidence="2" id="KW-0378">Hydrolase</keyword>